<feature type="coiled-coil region" evidence="1">
    <location>
        <begin position="395"/>
        <end position="422"/>
    </location>
</feature>
<organism evidence="2 3">
    <name type="scientific">Mytilus galloprovincialis</name>
    <name type="common">Mediterranean mussel</name>
    <dbReference type="NCBI Taxonomy" id="29158"/>
    <lineage>
        <taxon>Eukaryota</taxon>
        <taxon>Metazoa</taxon>
        <taxon>Spiralia</taxon>
        <taxon>Lophotrochozoa</taxon>
        <taxon>Mollusca</taxon>
        <taxon>Bivalvia</taxon>
        <taxon>Autobranchia</taxon>
        <taxon>Pteriomorphia</taxon>
        <taxon>Mytilida</taxon>
        <taxon>Mytiloidea</taxon>
        <taxon>Mytilidae</taxon>
        <taxon>Mytilinae</taxon>
        <taxon>Mytilus</taxon>
    </lineage>
</organism>
<reference evidence="2" key="1">
    <citation type="submission" date="2018-11" db="EMBL/GenBank/DDBJ databases">
        <authorList>
            <person name="Alioto T."/>
            <person name="Alioto T."/>
        </authorList>
    </citation>
    <scope>NUCLEOTIDE SEQUENCE</scope>
</reference>
<feature type="coiled-coil region" evidence="1">
    <location>
        <begin position="268"/>
        <end position="295"/>
    </location>
</feature>
<comment type="caution">
    <text evidence="2">The sequence shown here is derived from an EMBL/GenBank/DDBJ whole genome shotgun (WGS) entry which is preliminary data.</text>
</comment>
<keyword evidence="1" id="KW-0175">Coiled coil</keyword>
<proteinExistence type="predicted"/>
<evidence type="ECO:0000256" key="1">
    <source>
        <dbReference type="SAM" id="Coils"/>
    </source>
</evidence>
<dbReference type="EMBL" id="UYJE01003500">
    <property type="protein sequence ID" value="VDI19804.1"/>
    <property type="molecule type" value="Genomic_DNA"/>
</dbReference>
<dbReference type="OrthoDB" id="6153753at2759"/>
<protein>
    <recommendedName>
        <fullName evidence="4">DZIP3-like HEPN domain-containing protein</fullName>
    </recommendedName>
</protein>
<sequence>MNPSPRDNFYRCMTLIVDNGNEAAWELLDYYLSKQGTTLKDFIENNQHEIYHLCYNNSRCCRCHHATVNKGRILFQTQLGVLLDTKGSNFPCFLHKHGKPTCSHTLNDNYANPNIATNQLDLTLCRCLLFNFTNILPHGSVERTAFGDLIEMRNMCCHAAKGEISSKDYKAYKAQIEKCLLDLAQVYGKTYDMQLKFKDAEKRPFDESICKELQHTILQFQVLQGVSGLKDHIESSREAEKHTSAEIQKMENSTKRTLQEVKSSKEIVEHTASKVQKLNENMEKTLNAVAASQESVEITSAKLEKKQDTNTEETLQAVEYTTANIEKKLEESSKRTIQAVESSQKSVDHSIANIEKKLEESSERTILAVKSNKILVEHTASKIQKLQENTDKTIIDSSRKAEESTTNKIQKLEERLSKCETSKRSRLI</sequence>
<gene>
    <name evidence="2" type="ORF">MGAL_10B047878</name>
</gene>
<evidence type="ECO:0000313" key="3">
    <source>
        <dbReference type="Proteomes" id="UP000596742"/>
    </source>
</evidence>
<feature type="non-terminal residue" evidence="2">
    <location>
        <position position="1"/>
    </location>
</feature>
<evidence type="ECO:0008006" key="4">
    <source>
        <dbReference type="Google" id="ProtNLM"/>
    </source>
</evidence>
<name>A0A8B6DIT7_MYTGA</name>
<dbReference type="AlphaFoldDB" id="A0A8B6DIT7"/>
<keyword evidence="3" id="KW-1185">Reference proteome</keyword>
<dbReference type="Proteomes" id="UP000596742">
    <property type="component" value="Unassembled WGS sequence"/>
</dbReference>
<accession>A0A8B6DIT7</accession>
<evidence type="ECO:0000313" key="2">
    <source>
        <dbReference type="EMBL" id="VDI19804.1"/>
    </source>
</evidence>